<gene>
    <name evidence="1" type="ORF">TVAG_403670</name>
</gene>
<dbReference type="VEuPathDB" id="TrichDB:TVAGG3_0894940"/>
<dbReference type="InParanoid" id="A2ELP5"/>
<dbReference type="KEGG" id="tva:4764273"/>
<dbReference type="RefSeq" id="XP_001318633.1">
    <property type="nucleotide sequence ID" value="XM_001318598.1"/>
</dbReference>
<evidence type="ECO:0000313" key="1">
    <source>
        <dbReference type="EMBL" id="EAY06410.1"/>
    </source>
</evidence>
<dbReference type="EMBL" id="DS113424">
    <property type="protein sequence ID" value="EAY06410.1"/>
    <property type="molecule type" value="Genomic_DNA"/>
</dbReference>
<keyword evidence="2" id="KW-1185">Reference proteome</keyword>
<protein>
    <submittedName>
        <fullName evidence="1">Uncharacterized protein</fullName>
    </submittedName>
</protein>
<sequence length="75" mass="9094">MQSGWPLMYELPPAPPVDPYTHPKRLQLMPPKPPKYPLHHFLRPHYRLLLFLLGKLDIHRSDYQAHFYESLRDQY</sequence>
<accession>A2ELP5</accession>
<dbReference type="SMR" id="A2ELP5"/>
<evidence type="ECO:0000313" key="2">
    <source>
        <dbReference type="Proteomes" id="UP000001542"/>
    </source>
</evidence>
<reference evidence="1" key="1">
    <citation type="submission" date="2006-10" db="EMBL/GenBank/DDBJ databases">
        <authorList>
            <person name="Amadeo P."/>
            <person name="Zhao Q."/>
            <person name="Wortman J."/>
            <person name="Fraser-Liggett C."/>
            <person name="Carlton J."/>
        </authorList>
    </citation>
    <scope>NUCLEOTIDE SEQUENCE</scope>
    <source>
        <strain evidence="1">G3</strain>
    </source>
</reference>
<name>A2ELP5_TRIV3</name>
<reference evidence="1" key="2">
    <citation type="journal article" date="2007" name="Science">
        <title>Draft genome sequence of the sexually transmitted pathogen Trichomonas vaginalis.</title>
        <authorList>
            <person name="Carlton J.M."/>
            <person name="Hirt R.P."/>
            <person name="Silva J.C."/>
            <person name="Delcher A.L."/>
            <person name="Schatz M."/>
            <person name="Zhao Q."/>
            <person name="Wortman J.R."/>
            <person name="Bidwell S.L."/>
            <person name="Alsmark U.C.M."/>
            <person name="Besteiro S."/>
            <person name="Sicheritz-Ponten T."/>
            <person name="Noel C.J."/>
            <person name="Dacks J.B."/>
            <person name="Foster P.G."/>
            <person name="Simillion C."/>
            <person name="Van de Peer Y."/>
            <person name="Miranda-Saavedra D."/>
            <person name="Barton G.J."/>
            <person name="Westrop G.D."/>
            <person name="Mueller S."/>
            <person name="Dessi D."/>
            <person name="Fiori P.L."/>
            <person name="Ren Q."/>
            <person name="Paulsen I."/>
            <person name="Zhang H."/>
            <person name="Bastida-Corcuera F.D."/>
            <person name="Simoes-Barbosa A."/>
            <person name="Brown M.T."/>
            <person name="Hayes R.D."/>
            <person name="Mukherjee M."/>
            <person name="Okumura C.Y."/>
            <person name="Schneider R."/>
            <person name="Smith A.J."/>
            <person name="Vanacova S."/>
            <person name="Villalvazo M."/>
            <person name="Haas B.J."/>
            <person name="Pertea M."/>
            <person name="Feldblyum T.V."/>
            <person name="Utterback T.R."/>
            <person name="Shu C.L."/>
            <person name="Osoegawa K."/>
            <person name="de Jong P.J."/>
            <person name="Hrdy I."/>
            <person name="Horvathova L."/>
            <person name="Zubacova Z."/>
            <person name="Dolezal P."/>
            <person name="Malik S.B."/>
            <person name="Logsdon J.M. Jr."/>
            <person name="Henze K."/>
            <person name="Gupta A."/>
            <person name="Wang C.C."/>
            <person name="Dunne R.L."/>
            <person name="Upcroft J.A."/>
            <person name="Upcroft P."/>
            <person name="White O."/>
            <person name="Salzberg S.L."/>
            <person name="Tang P."/>
            <person name="Chiu C.-H."/>
            <person name="Lee Y.-S."/>
            <person name="Embley T.M."/>
            <person name="Coombs G.H."/>
            <person name="Mottram J.C."/>
            <person name="Tachezy J."/>
            <person name="Fraser-Liggett C.M."/>
            <person name="Johnson P.J."/>
        </authorList>
    </citation>
    <scope>NUCLEOTIDE SEQUENCE [LARGE SCALE GENOMIC DNA]</scope>
    <source>
        <strain evidence="1">G3</strain>
    </source>
</reference>
<dbReference type="VEuPathDB" id="TrichDB:TVAG_403670"/>
<organism evidence="1 2">
    <name type="scientific">Trichomonas vaginalis (strain ATCC PRA-98 / G3)</name>
    <dbReference type="NCBI Taxonomy" id="412133"/>
    <lineage>
        <taxon>Eukaryota</taxon>
        <taxon>Metamonada</taxon>
        <taxon>Parabasalia</taxon>
        <taxon>Trichomonadida</taxon>
        <taxon>Trichomonadidae</taxon>
        <taxon>Trichomonas</taxon>
    </lineage>
</organism>
<dbReference type="AlphaFoldDB" id="A2ELP5"/>
<dbReference type="Proteomes" id="UP000001542">
    <property type="component" value="Unassembled WGS sequence"/>
</dbReference>
<proteinExistence type="predicted"/>